<dbReference type="STRING" id="593750.Metfor_0594"/>
<name>L0HCC3_METFS</name>
<evidence type="ECO:0000259" key="1">
    <source>
        <dbReference type="PROSITE" id="PS50280"/>
    </source>
</evidence>
<protein>
    <submittedName>
        <fullName evidence="2">SET domain-containing protein</fullName>
    </submittedName>
</protein>
<reference evidence="2 3" key="2">
    <citation type="journal article" date="2014" name="Genome Announc.">
        <title>Complete Genome Sequence of Methanoregula formicica SMSPT, a Mesophilic Hydrogenotrophic Methanogen Isolated from a Methanogenic Upflow Anaerobic Sludge Blanket Reactor.</title>
        <authorList>
            <person name="Yamamoto K."/>
            <person name="Tamaki H."/>
            <person name="Cadillo-Quiroz H."/>
            <person name="Imachi H."/>
            <person name="Kyrpides N."/>
            <person name="Woyke T."/>
            <person name="Goodwin L."/>
            <person name="Zinder S.H."/>
            <person name="Kamagata Y."/>
            <person name="Liu W.T."/>
        </authorList>
    </citation>
    <scope>NUCLEOTIDE SEQUENCE [LARGE SCALE GENOMIC DNA]</scope>
    <source>
        <strain evidence="3">DSM 22288 / NBRC 105244 / SMSP</strain>
    </source>
</reference>
<accession>L0HCC3</accession>
<feature type="domain" description="SET" evidence="1">
    <location>
        <begin position="21"/>
        <end position="132"/>
    </location>
</feature>
<dbReference type="HOGENOM" id="CLU_1881072_0_0_2"/>
<gene>
    <name evidence="2" type="ordered locus">Metfor_0594</name>
</gene>
<dbReference type="CDD" id="cd08161">
    <property type="entry name" value="SET"/>
    <property type="match status" value="1"/>
</dbReference>
<dbReference type="eggNOG" id="arCOG05186">
    <property type="taxonomic scope" value="Archaea"/>
</dbReference>
<dbReference type="KEGG" id="mfo:Metfor_0594"/>
<evidence type="ECO:0000313" key="3">
    <source>
        <dbReference type="Proteomes" id="UP000010824"/>
    </source>
</evidence>
<dbReference type="PROSITE" id="PS50280">
    <property type="entry name" value="SET"/>
    <property type="match status" value="1"/>
</dbReference>
<dbReference type="InterPro" id="IPR001214">
    <property type="entry name" value="SET_dom"/>
</dbReference>
<evidence type="ECO:0000313" key="2">
    <source>
        <dbReference type="EMBL" id="AGB01655.1"/>
    </source>
</evidence>
<dbReference type="InterPro" id="IPR046341">
    <property type="entry name" value="SET_dom_sf"/>
</dbReference>
<dbReference type="GeneID" id="14309267"/>
<sequence>MHIRDIPLDTSGILKDETTELSFMLCPSPHDGVGVFCTHGIRKGTFLRLFPGPDPRLVTTTNMTGNQVLAVFSRHYGLETKEGCYVPHDFGYMEIGWYLNHSAEPNTFRDKDSRYFASQDIAAGEEITIDYETIQ</sequence>
<dbReference type="Pfam" id="PF00856">
    <property type="entry name" value="SET"/>
    <property type="match status" value="1"/>
</dbReference>
<dbReference type="EMBL" id="CP003167">
    <property type="protein sequence ID" value="AGB01655.1"/>
    <property type="molecule type" value="Genomic_DNA"/>
</dbReference>
<keyword evidence="3" id="KW-1185">Reference proteome</keyword>
<reference evidence="3" key="1">
    <citation type="submission" date="2011-12" db="EMBL/GenBank/DDBJ databases">
        <title>Complete sequence of Methanoregula formicicum SMSP.</title>
        <authorList>
            <person name="Lucas S."/>
            <person name="Han J."/>
            <person name="Lapidus A."/>
            <person name="Cheng J.-F."/>
            <person name="Goodwin L."/>
            <person name="Pitluck S."/>
            <person name="Peters L."/>
            <person name="Ovchinnikova G."/>
            <person name="Teshima H."/>
            <person name="Detter J.C."/>
            <person name="Han C."/>
            <person name="Tapia R."/>
            <person name="Land M."/>
            <person name="Hauser L."/>
            <person name="Kyrpides N."/>
            <person name="Ivanova N."/>
            <person name="Pagani I."/>
            <person name="Imachi H."/>
            <person name="Tamaki H."/>
            <person name="Sekiguchi Y."/>
            <person name="Kamagata Y."/>
            <person name="Cadillo-Quiroz H."/>
            <person name="Zinder S."/>
            <person name="Liu W.-T."/>
            <person name="Woyke T."/>
        </authorList>
    </citation>
    <scope>NUCLEOTIDE SEQUENCE [LARGE SCALE GENOMIC DNA]</scope>
    <source>
        <strain evidence="3">DSM 22288 / NBRC 105244 / SMSP</strain>
    </source>
</reference>
<proteinExistence type="predicted"/>
<organism evidence="2 3">
    <name type="scientific">Methanoregula formicica (strain DSM 22288 / NBRC 105244 / SMSP)</name>
    <dbReference type="NCBI Taxonomy" id="593750"/>
    <lineage>
        <taxon>Archaea</taxon>
        <taxon>Methanobacteriati</taxon>
        <taxon>Methanobacteriota</taxon>
        <taxon>Stenosarchaea group</taxon>
        <taxon>Methanomicrobia</taxon>
        <taxon>Methanomicrobiales</taxon>
        <taxon>Methanoregulaceae</taxon>
        <taxon>Methanoregula</taxon>
    </lineage>
</organism>
<dbReference type="Gene3D" id="2.170.270.10">
    <property type="entry name" value="SET domain"/>
    <property type="match status" value="1"/>
</dbReference>
<dbReference type="RefSeq" id="WP_015284619.1">
    <property type="nucleotide sequence ID" value="NC_019943.1"/>
</dbReference>
<dbReference type="Proteomes" id="UP000010824">
    <property type="component" value="Chromosome"/>
</dbReference>
<dbReference type="InParanoid" id="L0HCC3"/>
<dbReference type="SUPFAM" id="SSF82199">
    <property type="entry name" value="SET domain"/>
    <property type="match status" value="1"/>
</dbReference>
<dbReference type="AlphaFoldDB" id="L0HCC3"/>